<dbReference type="AlphaFoldDB" id="A0A8H8D941"/>
<reference evidence="1 2" key="1">
    <citation type="submission" date="2021-01" db="EMBL/GenBank/DDBJ databases">
        <title>Chromosome-level genome assembly of a human fungal pathogen reveals clustering of transcriptionally co-regulated genes.</title>
        <authorList>
            <person name="Voorhies M."/>
            <person name="Cohen S."/>
            <person name="Shea T.P."/>
            <person name="Petrus S."/>
            <person name="Munoz J.F."/>
            <person name="Poplawski S."/>
            <person name="Goldman W.E."/>
            <person name="Michael T."/>
            <person name="Cuomo C.A."/>
            <person name="Sil A."/>
            <person name="Beyhan S."/>
        </authorList>
    </citation>
    <scope>NUCLEOTIDE SEQUENCE [LARGE SCALE GENOMIC DNA]</scope>
    <source>
        <strain evidence="1 2">G184AR</strain>
    </source>
</reference>
<evidence type="ECO:0000313" key="2">
    <source>
        <dbReference type="Proteomes" id="UP000670092"/>
    </source>
</evidence>
<sequence>MIYIQLRPCHCSILNRIRQCILVNIHTPHPLLHNPECLLVQSMMRLRRMRTCQHHTIRYCQRSFQRTMIHRTTQTPQDLTLPQCPGCDCAACSHTAPHHPQLQRTSRRAVRAVYSR</sequence>
<dbReference type="EMBL" id="JAEVHI010000001">
    <property type="protein sequence ID" value="KAG5305312.1"/>
    <property type="molecule type" value="Genomic_DNA"/>
</dbReference>
<comment type="caution">
    <text evidence="1">The sequence shown here is derived from an EMBL/GenBank/DDBJ whole genome shotgun (WGS) entry which is preliminary data.</text>
</comment>
<dbReference type="Proteomes" id="UP000670092">
    <property type="component" value="Unassembled WGS sequence"/>
</dbReference>
<organism evidence="1 2">
    <name type="scientific">Ajellomyces capsulatus</name>
    <name type="common">Darling's disease fungus</name>
    <name type="synonym">Histoplasma capsulatum</name>
    <dbReference type="NCBI Taxonomy" id="5037"/>
    <lineage>
        <taxon>Eukaryota</taxon>
        <taxon>Fungi</taxon>
        <taxon>Dikarya</taxon>
        <taxon>Ascomycota</taxon>
        <taxon>Pezizomycotina</taxon>
        <taxon>Eurotiomycetes</taxon>
        <taxon>Eurotiomycetidae</taxon>
        <taxon>Onygenales</taxon>
        <taxon>Ajellomycetaceae</taxon>
        <taxon>Histoplasma</taxon>
    </lineage>
</organism>
<name>A0A8H8D941_AJECA</name>
<protein>
    <submittedName>
        <fullName evidence="1">Uncharacterized protein</fullName>
    </submittedName>
</protein>
<proteinExistence type="predicted"/>
<accession>A0A8H8D941</accession>
<dbReference type="VEuPathDB" id="FungiDB:I7I52_03929"/>
<gene>
    <name evidence="1" type="ORF">I7I52_03929</name>
</gene>
<evidence type="ECO:0000313" key="1">
    <source>
        <dbReference type="EMBL" id="KAG5305312.1"/>
    </source>
</evidence>
<dbReference type="OrthoDB" id="10542648at2759"/>